<gene>
    <name evidence="1" type="ORF">T4D_359</name>
</gene>
<dbReference type="EMBL" id="JYDT01000040">
    <property type="protein sequence ID" value="KRY88629.1"/>
    <property type="molecule type" value="Genomic_DNA"/>
</dbReference>
<keyword evidence="2" id="KW-1185">Reference proteome</keyword>
<proteinExistence type="predicted"/>
<accession>A0A0V1FRT3</accession>
<reference evidence="1 2" key="1">
    <citation type="submission" date="2015-01" db="EMBL/GenBank/DDBJ databases">
        <title>Evolution of Trichinella species and genotypes.</title>
        <authorList>
            <person name="Korhonen P.K."/>
            <person name="Edoardo P."/>
            <person name="Giuseppe L.R."/>
            <person name="Gasser R.B."/>
        </authorList>
    </citation>
    <scope>NUCLEOTIDE SEQUENCE [LARGE SCALE GENOMIC DNA]</scope>
    <source>
        <strain evidence="1">ISS470</strain>
    </source>
</reference>
<dbReference type="AlphaFoldDB" id="A0A0V1FRT3"/>
<dbReference type="Proteomes" id="UP000054995">
    <property type="component" value="Unassembled WGS sequence"/>
</dbReference>
<protein>
    <submittedName>
        <fullName evidence="1">Uncharacterized protein</fullName>
    </submittedName>
</protein>
<organism evidence="1 2">
    <name type="scientific">Trichinella pseudospiralis</name>
    <name type="common">Parasitic roundworm</name>
    <dbReference type="NCBI Taxonomy" id="6337"/>
    <lineage>
        <taxon>Eukaryota</taxon>
        <taxon>Metazoa</taxon>
        <taxon>Ecdysozoa</taxon>
        <taxon>Nematoda</taxon>
        <taxon>Enoplea</taxon>
        <taxon>Dorylaimia</taxon>
        <taxon>Trichinellida</taxon>
        <taxon>Trichinellidae</taxon>
        <taxon>Trichinella</taxon>
    </lineage>
</organism>
<evidence type="ECO:0000313" key="2">
    <source>
        <dbReference type="Proteomes" id="UP000054995"/>
    </source>
</evidence>
<evidence type="ECO:0000313" key="1">
    <source>
        <dbReference type="EMBL" id="KRY88629.1"/>
    </source>
</evidence>
<name>A0A0V1FRT3_TRIPS</name>
<comment type="caution">
    <text evidence="1">The sequence shown here is derived from an EMBL/GenBank/DDBJ whole genome shotgun (WGS) entry which is preliminary data.</text>
</comment>
<sequence>MKLKDKVYDTICFVSYIEKHVSQCVFDKSLSTTLFTKFSLHNSRMLIYVKKTNDKIKQLISGYY</sequence>